<feature type="compositionally biased region" description="Basic and acidic residues" evidence="1">
    <location>
        <begin position="49"/>
        <end position="63"/>
    </location>
</feature>
<dbReference type="AlphaFoldDB" id="A0AAV2KM04"/>
<evidence type="ECO:0000256" key="1">
    <source>
        <dbReference type="SAM" id="MobiDB-lite"/>
    </source>
</evidence>
<accession>A0AAV2KM04</accession>
<dbReference type="Proteomes" id="UP001497482">
    <property type="component" value="Chromosome 18"/>
</dbReference>
<keyword evidence="3" id="KW-1185">Reference proteome</keyword>
<gene>
    <name evidence="2" type="ORF">KC01_LOCUS18911</name>
</gene>
<reference evidence="2 3" key="1">
    <citation type="submission" date="2024-04" db="EMBL/GenBank/DDBJ databases">
        <authorList>
            <person name="Waldvogel A.-M."/>
            <person name="Schoenle A."/>
        </authorList>
    </citation>
    <scope>NUCLEOTIDE SEQUENCE [LARGE SCALE GENOMIC DNA]</scope>
</reference>
<feature type="compositionally biased region" description="Gly residues" evidence="1">
    <location>
        <begin position="1"/>
        <end position="16"/>
    </location>
</feature>
<name>A0AAV2KM04_KNICA</name>
<proteinExistence type="predicted"/>
<feature type="region of interest" description="Disordered" evidence="1">
    <location>
        <begin position="1"/>
        <end position="96"/>
    </location>
</feature>
<evidence type="ECO:0000313" key="2">
    <source>
        <dbReference type="EMBL" id="CAL1589271.1"/>
    </source>
</evidence>
<protein>
    <submittedName>
        <fullName evidence="2">Uncharacterized protein</fullName>
    </submittedName>
</protein>
<evidence type="ECO:0000313" key="3">
    <source>
        <dbReference type="Proteomes" id="UP001497482"/>
    </source>
</evidence>
<sequence length="96" mass="10198">MRREGGGGGGGGGAGGAPSPEGQRFHSRGLQEVHRSRPAGVRLSLEGRGQMEHSEHRRHDNDAAVRTPQSSGGDGYQFRTRRQKPPAASDDVIADQ</sequence>
<organism evidence="2 3">
    <name type="scientific">Knipowitschia caucasica</name>
    <name type="common">Caucasian dwarf goby</name>
    <name type="synonym">Pomatoschistus caucasicus</name>
    <dbReference type="NCBI Taxonomy" id="637954"/>
    <lineage>
        <taxon>Eukaryota</taxon>
        <taxon>Metazoa</taxon>
        <taxon>Chordata</taxon>
        <taxon>Craniata</taxon>
        <taxon>Vertebrata</taxon>
        <taxon>Euteleostomi</taxon>
        <taxon>Actinopterygii</taxon>
        <taxon>Neopterygii</taxon>
        <taxon>Teleostei</taxon>
        <taxon>Neoteleostei</taxon>
        <taxon>Acanthomorphata</taxon>
        <taxon>Gobiaria</taxon>
        <taxon>Gobiiformes</taxon>
        <taxon>Gobioidei</taxon>
        <taxon>Gobiidae</taxon>
        <taxon>Gobiinae</taxon>
        <taxon>Knipowitschia</taxon>
    </lineage>
</organism>
<dbReference type="EMBL" id="OZ035840">
    <property type="protein sequence ID" value="CAL1589271.1"/>
    <property type="molecule type" value="Genomic_DNA"/>
</dbReference>